<dbReference type="Pfam" id="PF07690">
    <property type="entry name" value="MFS_1"/>
    <property type="match status" value="1"/>
</dbReference>
<dbReference type="InterPro" id="IPR020846">
    <property type="entry name" value="MFS_dom"/>
</dbReference>
<dbReference type="InterPro" id="IPR011701">
    <property type="entry name" value="MFS"/>
</dbReference>
<feature type="transmembrane region" description="Helical" evidence="6">
    <location>
        <begin position="385"/>
        <end position="407"/>
    </location>
</feature>
<dbReference type="PROSITE" id="PS50850">
    <property type="entry name" value="MFS"/>
    <property type="match status" value="1"/>
</dbReference>
<dbReference type="PANTHER" id="PTHR23501">
    <property type="entry name" value="MAJOR FACILITATOR SUPERFAMILY"/>
    <property type="match status" value="1"/>
</dbReference>
<comment type="subcellular location">
    <subcellularLocation>
        <location evidence="1">Cell membrane</location>
        <topology evidence="1">Multi-pass membrane protein</topology>
    </subcellularLocation>
</comment>
<evidence type="ECO:0000256" key="1">
    <source>
        <dbReference type="ARBA" id="ARBA00004651"/>
    </source>
</evidence>
<evidence type="ECO:0000313" key="8">
    <source>
        <dbReference type="EMBL" id="WHI59529.1"/>
    </source>
</evidence>
<reference evidence="8" key="1">
    <citation type="journal article" date="2023" name="Antibiotics">
        <title>Prevalence and Molecular Characterization of Methicillin-Resistant Staphylococci (MRS) and Mammaliicocci (MRM) in Dromedary Camels from Algeria: First Detection of SCCmec-mecC Hybrid in Methicillin-Resistant Mammaliicoccus lentus.</title>
        <authorList>
            <person name="Belhout C."/>
            <person name="Boyen F."/>
            <person name="Vereecke N."/>
            <person name="Theuns S."/>
            <person name="Taibi N."/>
            <person name="Stegger M."/>
            <person name="de la Fe-Rodriguez P.Y."/>
            <person name="Bouayad L."/>
            <person name="Elgroud R."/>
            <person name="Butaye P."/>
        </authorList>
    </citation>
    <scope>NUCLEOTIDE SEQUENCE</scope>
    <source>
        <strain evidence="8">7048</strain>
    </source>
</reference>
<feature type="transmembrane region" description="Helical" evidence="6">
    <location>
        <begin position="419"/>
        <end position="438"/>
    </location>
</feature>
<feature type="transmembrane region" description="Helical" evidence="6">
    <location>
        <begin position="220"/>
        <end position="238"/>
    </location>
</feature>
<evidence type="ECO:0000256" key="5">
    <source>
        <dbReference type="ARBA" id="ARBA00023136"/>
    </source>
</evidence>
<dbReference type="Gene3D" id="1.20.1720.10">
    <property type="entry name" value="Multidrug resistance protein D"/>
    <property type="match status" value="1"/>
</dbReference>
<dbReference type="RefSeq" id="WP_282861934.1">
    <property type="nucleotide sequence ID" value="NZ_CP118848.1"/>
</dbReference>
<feature type="transmembrane region" description="Helical" evidence="6">
    <location>
        <begin position="258"/>
        <end position="283"/>
    </location>
</feature>
<feature type="domain" description="Major facilitator superfamily (MFS) profile" evidence="7">
    <location>
        <begin position="7"/>
        <end position="442"/>
    </location>
</feature>
<dbReference type="InterPro" id="IPR036259">
    <property type="entry name" value="MFS_trans_sf"/>
</dbReference>
<dbReference type="EMBL" id="CP118848">
    <property type="protein sequence ID" value="WHI59529.1"/>
    <property type="molecule type" value="Genomic_DNA"/>
</dbReference>
<dbReference type="Proteomes" id="UP001223261">
    <property type="component" value="Chromosome"/>
</dbReference>
<dbReference type="NCBIfam" id="NF040895">
    <property type="entry name" value="MFS_effux_SdrM"/>
    <property type="match status" value="1"/>
</dbReference>
<keyword evidence="4 6" id="KW-1133">Transmembrane helix</keyword>
<feature type="transmembrane region" description="Helical" evidence="6">
    <location>
        <begin position="163"/>
        <end position="183"/>
    </location>
</feature>
<evidence type="ECO:0000256" key="6">
    <source>
        <dbReference type="SAM" id="Phobius"/>
    </source>
</evidence>
<dbReference type="Gene3D" id="1.20.1250.20">
    <property type="entry name" value="MFS general substrate transporter like domains"/>
    <property type="match status" value="1"/>
</dbReference>
<proteinExistence type="predicted"/>
<feature type="transmembrane region" description="Helical" evidence="6">
    <location>
        <begin position="44"/>
        <end position="64"/>
    </location>
</feature>
<evidence type="ECO:0000256" key="2">
    <source>
        <dbReference type="ARBA" id="ARBA00022448"/>
    </source>
</evidence>
<feature type="transmembrane region" description="Helical" evidence="6">
    <location>
        <begin position="98"/>
        <end position="121"/>
    </location>
</feature>
<evidence type="ECO:0000256" key="3">
    <source>
        <dbReference type="ARBA" id="ARBA00022692"/>
    </source>
</evidence>
<dbReference type="PANTHER" id="PTHR23501:SF191">
    <property type="entry name" value="VACUOLAR BASIC AMINO ACID TRANSPORTER 4"/>
    <property type="match status" value="1"/>
</dbReference>
<feature type="transmembrane region" description="Helical" evidence="6">
    <location>
        <begin position="295"/>
        <end position="315"/>
    </location>
</feature>
<evidence type="ECO:0000313" key="9">
    <source>
        <dbReference type="Proteomes" id="UP001223261"/>
    </source>
</evidence>
<evidence type="ECO:0000259" key="7">
    <source>
        <dbReference type="PROSITE" id="PS50850"/>
    </source>
</evidence>
<gene>
    <name evidence="8" type="primary">sdrM</name>
    <name evidence="8" type="ORF">PYH69_12555</name>
</gene>
<feature type="transmembrane region" description="Helical" evidence="6">
    <location>
        <begin position="195"/>
        <end position="214"/>
    </location>
</feature>
<feature type="transmembrane region" description="Helical" evidence="6">
    <location>
        <begin position="345"/>
        <end position="364"/>
    </location>
</feature>
<keyword evidence="5 6" id="KW-0472">Membrane</keyword>
<evidence type="ECO:0000256" key="4">
    <source>
        <dbReference type="ARBA" id="ARBA00022989"/>
    </source>
</evidence>
<protein>
    <submittedName>
        <fullName evidence="8">Multidrug efflux MFS transporter SdrM</fullName>
    </submittedName>
</protein>
<dbReference type="InterPro" id="IPR053573">
    <property type="entry name" value="MFS_Drug_Efflux_Pump"/>
</dbReference>
<name>A0AAX3W2Z7_MAMLE</name>
<dbReference type="GO" id="GO:0005886">
    <property type="term" value="C:plasma membrane"/>
    <property type="evidence" value="ECO:0007669"/>
    <property type="project" value="UniProtKB-SubCell"/>
</dbReference>
<dbReference type="GO" id="GO:0022857">
    <property type="term" value="F:transmembrane transporter activity"/>
    <property type="evidence" value="ECO:0007669"/>
    <property type="project" value="InterPro"/>
</dbReference>
<accession>A0AAX3W2Z7</accession>
<feature type="transmembrane region" description="Helical" evidence="6">
    <location>
        <begin position="322"/>
        <end position="339"/>
    </location>
</feature>
<dbReference type="AlphaFoldDB" id="A0AAX3W2Z7"/>
<dbReference type="PRINTS" id="PR01036">
    <property type="entry name" value="TCRTETB"/>
</dbReference>
<feature type="transmembrane region" description="Helical" evidence="6">
    <location>
        <begin position="133"/>
        <end position="151"/>
    </location>
</feature>
<keyword evidence="2" id="KW-0813">Transport</keyword>
<organism evidence="8 9">
    <name type="scientific">Mammaliicoccus lentus</name>
    <name type="common">Staphylococcus lentus</name>
    <dbReference type="NCBI Taxonomy" id="42858"/>
    <lineage>
        <taxon>Bacteria</taxon>
        <taxon>Bacillati</taxon>
        <taxon>Bacillota</taxon>
        <taxon>Bacilli</taxon>
        <taxon>Bacillales</taxon>
        <taxon>Staphylococcaceae</taxon>
        <taxon>Mammaliicoccus</taxon>
    </lineage>
</organism>
<sequence length="443" mass="49199">MTKNKGIVLALVLIMFMSAIETSIVSLATPTMQKDFGIGTEVALIFTVYLMAVVFMTPIVGELVKRINIKYVVLLGISTFIIGSILCGLTEITQSFTLLVFSRIIQGMGAGVMMTLGQVVPKLAFPIPRRYKVMGIVGSVWGISSIVGPLLGGAILESLNWSFLFYINIPIALISMWLVIKYFNFEQDTIEKTRLDYKGLIVFYGAVASFLCIVSEQVPSIVRILSIVTLIIFIFLLFKVEKKVKNPFVPIASINKKIILVLFTDLIYSTMLMGYTIFMPIYLQNEQDFTPLQSGLLIFPMSVGWLIITFVLGKLDKLALKFIYMLAFLAMFVGAFAILTGVEMIAIIPFAVFVMGTSFGTVYTKDVVIVQEESPPQHLGSMMSIYTLFKTIGSTTGSLIVASIFALNVPFLVYGIQNIMLYIMLIVVILTFVWAIIFKEVKS</sequence>
<feature type="transmembrane region" description="Helical" evidence="6">
    <location>
        <begin position="71"/>
        <end position="92"/>
    </location>
</feature>
<dbReference type="SUPFAM" id="SSF103473">
    <property type="entry name" value="MFS general substrate transporter"/>
    <property type="match status" value="1"/>
</dbReference>
<keyword evidence="3 6" id="KW-0812">Transmembrane</keyword>